<evidence type="ECO:0000259" key="4">
    <source>
        <dbReference type="Pfam" id="PF03131"/>
    </source>
</evidence>
<keyword evidence="1" id="KW-0805">Transcription regulation</keyword>
<sequence>MPHDLKGLAARKALMAPLSPTPCAEISDDELVSISVRDLNRQLKMRGLSRDQIINRVLRSGKVTFALVHSSECSELTLTSLYLRWRPGSSGWSTAILVGCRNKRGVITYPDKFCHEKLYSSPSVLFWAVSAWITVGLKPTVGRVAADATPH</sequence>
<keyword evidence="3" id="KW-0804">Transcription</keyword>
<gene>
    <name evidence="5" type="primary">jg22925</name>
    <name evidence="5" type="ORF">PAEG_LOCUS15126</name>
</gene>
<dbReference type="Gene3D" id="1.10.880.10">
    <property type="entry name" value="Transcription factor, Skn-1-like, DNA-binding domain"/>
    <property type="match status" value="1"/>
</dbReference>
<dbReference type="InterPro" id="IPR008917">
    <property type="entry name" value="TF_DNA-bd_sf"/>
</dbReference>
<dbReference type="OrthoDB" id="5974330at2759"/>
<dbReference type="Proteomes" id="UP000838756">
    <property type="component" value="Unassembled WGS sequence"/>
</dbReference>
<dbReference type="InterPro" id="IPR004826">
    <property type="entry name" value="bZIP_Maf"/>
</dbReference>
<evidence type="ECO:0000256" key="3">
    <source>
        <dbReference type="ARBA" id="ARBA00023163"/>
    </source>
</evidence>
<evidence type="ECO:0000313" key="6">
    <source>
        <dbReference type="Proteomes" id="UP000838756"/>
    </source>
</evidence>
<protein>
    <submittedName>
        <fullName evidence="5">Jg22925 protein</fullName>
    </submittedName>
</protein>
<keyword evidence="2" id="KW-0238">DNA-binding</keyword>
<organism evidence="5 6">
    <name type="scientific">Pararge aegeria aegeria</name>
    <dbReference type="NCBI Taxonomy" id="348720"/>
    <lineage>
        <taxon>Eukaryota</taxon>
        <taxon>Metazoa</taxon>
        <taxon>Ecdysozoa</taxon>
        <taxon>Arthropoda</taxon>
        <taxon>Hexapoda</taxon>
        <taxon>Insecta</taxon>
        <taxon>Pterygota</taxon>
        <taxon>Neoptera</taxon>
        <taxon>Endopterygota</taxon>
        <taxon>Lepidoptera</taxon>
        <taxon>Glossata</taxon>
        <taxon>Ditrysia</taxon>
        <taxon>Papilionoidea</taxon>
        <taxon>Nymphalidae</taxon>
        <taxon>Satyrinae</taxon>
        <taxon>Satyrini</taxon>
        <taxon>Parargina</taxon>
        <taxon>Pararge</taxon>
    </lineage>
</organism>
<evidence type="ECO:0000256" key="1">
    <source>
        <dbReference type="ARBA" id="ARBA00023015"/>
    </source>
</evidence>
<dbReference type="Pfam" id="PF03131">
    <property type="entry name" value="bZIP_Maf"/>
    <property type="match status" value="1"/>
</dbReference>
<proteinExistence type="predicted"/>
<dbReference type="GO" id="GO:0006355">
    <property type="term" value="P:regulation of DNA-templated transcription"/>
    <property type="evidence" value="ECO:0007669"/>
    <property type="project" value="InterPro"/>
</dbReference>
<dbReference type="GO" id="GO:0003677">
    <property type="term" value="F:DNA binding"/>
    <property type="evidence" value="ECO:0007669"/>
    <property type="project" value="UniProtKB-KW"/>
</dbReference>
<evidence type="ECO:0000256" key="2">
    <source>
        <dbReference type="ARBA" id="ARBA00023125"/>
    </source>
</evidence>
<dbReference type="AlphaFoldDB" id="A0A8S4RM33"/>
<comment type="caution">
    <text evidence="5">The sequence shown here is derived from an EMBL/GenBank/DDBJ whole genome shotgun (WGS) entry which is preliminary data.</text>
</comment>
<feature type="domain" description="Basic leucine zipper" evidence="4">
    <location>
        <begin position="26"/>
        <end position="54"/>
    </location>
</feature>
<evidence type="ECO:0000313" key="5">
    <source>
        <dbReference type="EMBL" id="CAH2237965.1"/>
    </source>
</evidence>
<keyword evidence="6" id="KW-1185">Reference proteome</keyword>
<dbReference type="SUPFAM" id="SSF47454">
    <property type="entry name" value="A DNA-binding domain in eukaryotic transcription factors"/>
    <property type="match status" value="1"/>
</dbReference>
<accession>A0A8S4RM33</accession>
<reference evidence="5" key="1">
    <citation type="submission" date="2022-03" db="EMBL/GenBank/DDBJ databases">
        <authorList>
            <person name="Lindestad O."/>
        </authorList>
    </citation>
    <scope>NUCLEOTIDE SEQUENCE</scope>
</reference>
<name>A0A8S4RM33_9NEOP</name>
<dbReference type="EMBL" id="CAKXAJ010025309">
    <property type="protein sequence ID" value="CAH2237965.1"/>
    <property type="molecule type" value="Genomic_DNA"/>
</dbReference>